<gene>
    <name evidence="2" type="ORF">MRATA1EN1_LOCUS28777</name>
</gene>
<reference evidence="2" key="1">
    <citation type="submission" date="2023-04" db="EMBL/GenBank/DDBJ databases">
        <authorList>
            <consortium name="ELIXIR-Norway"/>
        </authorList>
    </citation>
    <scope>NUCLEOTIDE SEQUENCE [LARGE SCALE GENOMIC DNA]</scope>
</reference>
<name>A0ABN9A0P4_RANTA</name>
<feature type="compositionally biased region" description="Low complexity" evidence="1">
    <location>
        <begin position="97"/>
        <end position="111"/>
    </location>
</feature>
<feature type="compositionally biased region" description="Pro residues" evidence="1">
    <location>
        <begin position="48"/>
        <end position="60"/>
    </location>
</feature>
<feature type="region of interest" description="Disordered" evidence="1">
    <location>
        <begin position="1"/>
        <end position="167"/>
    </location>
</feature>
<dbReference type="EMBL" id="OX459945">
    <property type="protein sequence ID" value="CAI9179815.1"/>
    <property type="molecule type" value="Genomic_DNA"/>
</dbReference>
<protein>
    <submittedName>
        <fullName evidence="2">Uncharacterized protein</fullName>
    </submittedName>
</protein>
<organism evidence="2 3">
    <name type="scientific">Rangifer tarandus platyrhynchus</name>
    <name type="common">Svalbard reindeer</name>
    <dbReference type="NCBI Taxonomy" id="3082113"/>
    <lineage>
        <taxon>Eukaryota</taxon>
        <taxon>Metazoa</taxon>
        <taxon>Chordata</taxon>
        <taxon>Craniata</taxon>
        <taxon>Vertebrata</taxon>
        <taxon>Euteleostomi</taxon>
        <taxon>Mammalia</taxon>
        <taxon>Eutheria</taxon>
        <taxon>Laurasiatheria</taxon>
        <taxon>Artiodactyla</taxon>
        <taxon>Ruminantia</taxon>
        <taxon>Pecora</taxon>
        <taxon>Cervidae</taxon>
        <taxon>Odocoileinae</taxon>
        <taxon>Rangifer</taxon>
    </lineage>
</organism>
<evidence type="ECO:0000313" key="3">
    <source>
        <dbReference type="Proteomes" id="UP001176941"/>
    </source>
</evidence>
<feature type="compositionally biased region" description="Low complexity" evidence="1">
    <location>
        <begin position="77"/>
        <end position="86"/>
    </location>
</feature>
<dbReference type="Proteomes" id="UP001176941">
    <property type="component" value="Chromosome 9"/>
</dbReference>
<accession>A0ABN9A0P4</accession>
<evidence type="ECO:0000313" key="2">
    <source>
        <dbReference type="EMBL" id="CAI9179815.1"/>
    </source>
</evidence>
<sequence>MATRGRPNPRGTRLHVSEKFRVGWEGWESPLQPRGGSGASESVSSSGSPPPSRPFLPRPGPALGVAASPARRRRARVAAAVAPLSGRRARPLPPAGPVGVQVAPPGARGPALSRGPPPGSVGQSWAPGGREGQPPAPRARRGAGNVRRLSARSAPRSPPPPSCCCGV</sequence>
<keyword evidence="3" id="KW-1185">Reference proteome</keyword>
<evidence type="ECO:0000256" key="1">
    <source>
        <dbReference type="SAM" id="MobiDB-lite"/>
    </source>
</evidence>
<proteinExistence type="predicted"/>